<keyword evidence="3" id="KW-0863">Zinc-finger</keyword>
<dbReference type="EMBL" id="OD569319">
    <property type="protein sequence ID" value="CAD7447853.1"/>
    <property type="molecule type" value="Genomic_DNA"/>
</dbReference>
<feature type="compositionally biased region" description="Basic and acidic residues" evidence="7">
    <location>
        <begin position="224"/>
        <end position="247"/>
    </location>
</feature>
<dbReference type="Pfam" id="PF06080">
    <property type="entry name" value="DUF938"/>
    <property type="match status" value="1"/>
</dbReference>
<feature type="domain" description="J" evidence="8">
    <location>
        <begin position="3"/>
        <end position="69"/>
    </location>
</feature>
<dbReference type="Gene3D" id="1.10.287.110">
    <property type="entry name" value="DnaJ domain"/>
    <property type="match status" value="1"/>
</dbReference>
<protein>
    <recommendedName>
        <fullName evidence="5">DnaJ homolog subfamily C member 21</fullName>
    </recommendedName>
</protein>
<dbReference type="InterPro" id="IPR003604">
    <property type="entry name" value="Matrin/U1-like-C_Znf_C2H2"/>
</dbReference>
<dbReference type="InterPro" id="IPR010342">
    <property type="entry name" value="DUF938"/>
</dbReference>
<feature type="compositionally biased region" description="Basic and acidic residues" evidence="7">
    <location>
        <begin position="475"/>
        <end position="491"/>
    </location>
</feature>
<evidence type="ECO:0000256" key="6">
    <source>
        <dbReference type="SAM" id="Coils"/>
    </source>
</evidence>
<organism evidence="9">
    <name type="scientific">Timema bartmani</name>
    <dbReference type="NCBI Taxonomy" id="61472"/>
    <lineage>
        <taxon>Eukaryota</taxon>
        <taxon>Metazoa</taxon>
        <taxon>Ecdysozoa</taxon>
        <taxon>Arthropoda</taxon>
        <taxon>Hexapoda</taxon>
        <taxon>Insecta</taxon>
        <taxon>Pterygota</taxon>
        <taxon>Neoptera</taxon>
        <taxon>Polyneoptera</taxon>
        <taxon>Phasmatodea</taxon>
        <taxon>Timematodea</taxon>
        <taxon>Timematoidea</taxon>
        <taxon>Timematidae</taxon>
        <taxon>Timema</taxon>
    </lineage>
</organism>
<accession>A0A7R9F728</accession>
<dbReference type="InterPro" id="IPR036236">
    <property type="entry name" value="Znf_C2H2_sf"/>
</dbReference>
<evidence type="ECO:0000256" key="4">
    <source>
        <dbReference type="ARBA" id="ARBA00022833"/>
    </source>
</evidence>
<feature type="compositionally biased region" description="Basic residues" evidence="7">
    <location>
        <begin position="498"/>
        <end position="508"/>
    </location>
</feature>
<comment type="similarity">
    <text evidence="1">Belongs to the UPF0585 family.</text>
</comment>
<dbReference type="InterPro" id="IPR013087">
    <property type="entry name" value="Znf_C2H2_type"/>
</dbReference>
<dbReference type="GO" id="GO:0003676">
    <property type="term" value="F:nucleic acid binding"/>
    <property type="evidence" value="ECO:0007669"/>
    <property type="project" value="InterPro"/>
</dbReference>
<evidence type="ECO:0000256" key="7">
    <source>
        <dbReference type="SAM" id="MobiDB-lite"/>
    </source>
</evidence>
<dbReference type="CDD" id="cd06257">
    <property type="entry name" value="DnaJ"/>
    <property type="match status" value="1"/>
</dbReference>
<dbReference type="InterPro" id="IPR051964">
    <property type="entry name" value="Chaperone_stress_response"/>
</dbReference>
<feature type="region of interest" description="Disordered" evidence="7">
    <location>
        <begin position="221"/>
        <end position="247"/>
    </location>
</feature>
<dbReference type="SUPFAM" id="SSF46565">
    <property type="entry name" value="Chaperone J-domain"/>
    <property type="match status" value="1"/>
</dbReference>
<dbReference type="GO" id="GO:0005737">
    <property type="term" value="C:cytoplasm"/>
    <property type="evidence" value="ECO:0007669"/>
    <property type="project" value="TreeGrafter"/>
</dbReference>
<feature type="compositionally biased region" description="Polar residues" evidence="7">
    <location>
        <begin position="412"/>
        <end position="424"/>
    </location>
</feature>
<dbReference type="Gene3D" id="3.30.160.60">
    <property type="entry name" value="Classic Zinc Finger"/>
    <property type="match status" value="1"/>
</dbReference>
<gene>
    <name evidence="9" type="ORF">TBIB3V08_LOCUS10155</name>
</gene>
<reference evidence="9" key="1">
    <citation type="submission" date="2020-11" db="EMBL/GenBank/DDBJ databases">
        <authorList>
            <person name="Tran Van P."/>
        </authorList>
    </citation>
    <scope>NUCLEOTIDE SEQUENCE</scope>
</reference>
<dbReference type="SMART" id="SM00451">
    <property type="entry name" value="ZnF_U1"/>
    <property type="match status" value="1"/>
</dbReference>
<feature type="region of interest" description="Disordered" evidence="7">
    <location>
        <begin position="412"/>
        <end position="514"/>
    </location>
</feature>
<keyword evidence="2" id="KW-0479">Metal-binding</keyword>
<evidence type="ECO:0000313" key="9">
    <source>
        <dbReference type="EMBL" id="CAD7447853.1"/>
    </source>
</evidence>
<evidence type="ECO:0000256" key="5">
    <source>
        <dbReference type="ARBA" id="ARBA00074367"/>
    </source>
</evidence>
<dbReference type="InterPro" id="IPR029063">
    <property type="entry name" value="SAM-dependent_MTases_sf"/>
</dbReference>
<dbReference type="PANTHER" id="PTHR44029">
    <property type="entry name" value="DNAJ HOMOLOG SUBFAMILY C MEMBER 21"/>
    <property type="match status" value="1"/>
</dbReference>
<sequence length="767" mass="87541">MKCHYDVLGVPRDVFDDDLKKAYRKLALKYHPDKNPDDLDQAKEQFLLVQQAYEVLSDPHERAWYDNHREAILKGGAGGDYTDESLDVFQYFTSSCFVGYEDDEKGFYSVYREVFNKLAAEDSEYTTEQDSDFEVPSFGNSQSSYEDTVGPFYAYWQSYSTKKSYCWLDPYNIKEADNRRVLRLIEKENKKVRDKARKQRNEEVRSLIAFVRKRDKRVQAHSKALQERAEKNAKKTEEKRKQHLKERREFLKSSKESEWASFSNMEKELKAMEASLAAEFGENIVSSCEESESDDEVSSSSLYCVACNKLFKTEKAFSNHENSKKHRENVDLLKASVQEEEENLASLEDINTDESDIELQEHISDLETASDTEVAEIRRSKKKTKKTNKSTIYKLEEDDLSDIEVHLSLNLSKKQQKRNQQQVDGNRRTEEQNGNADTIEVDGYLGDTNNSIQSETVDNTDTVLGKSKGKKAKDARRQKQAEESERKEVGDKQVPSRAKPRREVKKGSKNVGDDPIKDVNNCCVTCRSQFPSKNKLFQHLKKTGHSTVLPGPNRAKAKQHSSACERNKDPILQALSRFIPTDGPQTICLEISSGTGQHVVHFARHFPRTIWQPSEYDETLMSSISAYVTDSGLSNVRPPVGIDVTDDHRKWGHSDTTQPHSLDYIFNSNMMHITPYACTEGLFVNSGKLLKPNGLLFTYGPYAINGSITPESNRRFDAMLRHDNHEFGLRDLQGQLIPLAARNGLSLVETIDLPANNKLLVWKKGPA</sequence>
<proteinExistence type="inferred from homology"/>
<dbReference type="InterPro" id="IPR001623">
    <property type="entry name" value="DnaJ_domain"/>
</dbReference>
<evidence type="ECO:0000256" key="3">
    <source>
        <dbReference type="ARBA" id="ARBA00022771"/>
    </source>
</evidence>
<dbReference type="SUPFAM" id="SSF53335">
    <property type="entry name" value="S-adenosyl-L-methionine-dependent methyltransferases"/>
    <property type="match status" value="1"/>
</dbReference>
<dbReference type="Pfam" id="PF12171">
    <property type="entry name" value="zf-C2H2_jaz"/>
    <property type="match status" value="1"/>
</dbReference>
<dbReference type="PROSITE" id="PS50076">
    <property type="entry name" value="DNAJ_2"/>
    <property type="match status" value="1"/>
</dbReference>
<dbReference type="InterPro" id="IPR054076">
    <property type="entry name" value="ZUO1-like_ZHD"/>
</dbReference>
<dbReference type="InterPro" id="IPR022755">
    <property type="entry name" value="Znf_C2H2_jaz"/>
</dbReference>
<dbReference type="SUPFAM" id="SSF57667">
    <property type="entry name" value="beta-beta-alpha zinc fingers"/>
    <property type="match status" value="1"/>
</dbReference>
<name>A0A7R9F728_9NEOP</name>
<feature type="region of interest" description="Disordered" evidence="7">
    <location>
        <begin position="544"/>
        <end position="565"/>
    </location>
</feature>
<dbReference type="Pfam" id="PF21884">
    <property type="entry name" value="ZUO1-like_ZHD"/>
    <property type="match status" value="1"/>
</dbReference>
<evidence type="ECO:0000256" key="2">
    <source>
        <dbReference type="ARBA" id="ARBA00022723"/>
    </source>
</evidence>
<feature type="compositionally biased region" description="Polar residues" evidence="7">
    <location>
        <begin position="447"/>
        <end position="462"/>
    </location>
</feature>
<evidence type="ECO:0000259" key="8">
    <source>
        <dbReference type="PROSITE" id="PS50076"/>
    </source>
</evidence>
<dbReference type="PROSITE" id="PS00028">
    <property type="entry name" value="ZINC_FINGER_C2H2_1"/>
    <property type="match status" value="2"/>
</dbReference>
<feature type="coiled-coil region" evidence="6">
    <location>
        <begin position="323"/>
        <end position="350"/>
    </location>
</feature>
<evidence type="ECO:0000256" key="1">
    <source>
        <dbReference type="ARBA" id="ARBA00008308"/>
    </source>
</evidence>
<dbReference type="PANTHER" id="PTHR44029:SF1">
    <property type="entry name" value="DNAJ HOMOLOG SUBFAMILY C MEMBER 21"/>
    <property type="match status" value="1"/>
</dbReference>
<dbReference type="Pfam" id="PF00226">
    <property type="entry name" value="DnaJ"/>
    <property type="match status" value="1"/>
</dbReference>
<dbReference type="Gene3D" id="3.40.50.150">
    <property type="entry name" value="Vaccinia Virus protein VP39"/>
    <property type="match status" value="1"/>
</dbReference>
<dbReference type="SMART" id="SM00271">
    <property type="entry name" value="DnaJ"/>
    <property type="match status" value="1"/>
</dbReference>
<keyword evidence="6" id="KW-0175">Coiled coil</keyword>
<dbReference type="PRINTS" id="PR00625">
    <property type="entry name" value="JDOMAIN"/>
</dbReference>
<dbReference type="InterPro" id="IPR036869">
    <property type="entry name" value="J_dom_sf"/>
</dbReference>
<dbReference type="GO" id="GO:0008270">
    <property type="term" value="F:zinc ion binding"/>
    <property type="evidence" value="ECO:0007669"/>
    <property type="project" value="UniProtKB-KW"/>
</dbReference>
<dbReference type="FunFam" id="1.10.287.110:FF:000046">
    <property type="entry name" value="dnaJ homolog subfamily C member 21"/>
    <property type="match status" value="1"/>
</dbReference>
<keyword evidence="4" id="KW-0862">Zinc</keyword>
<dbReference type="AlphaFoldDB" id="A0A7R9F728"/>